<feature type="transmembrane region" description="Helical" evidence="1">
    <location>
        <begin position="46"/>
        <end position="69"/>
    </location>
</feature>
<dbReference type="EMBL" id="JACIEV010000021">
    <property type="protein sequence ID" value="MBB4155720.1"/>
    <property type="molecule type" value="Genomic_DNA"/>
</dbReference>
<proteinExistence type="predicted"/>
<keyword evidence="1" id="KW-1133">Transmembrane helix</keyword>
<dbReference type="AlphaFoldDB" id="A0A840FCG5"/>
<keyword evidence="1" id="KW-0812">Transmembrane</keyword>
<reference evidence="2 3" key="1">
    <citation type="submission" date="2020-08" db="EMBL/GenBank/DDBJ databases">
        <title>Genomic Encyclopedia of Type Strains, Phase IV (KMG-IV): sequencing the most valuable type-strain genomes for metagenomic binning, comparative biology and taxonomic classification.</title>
        <authorList>
            <person name="Goeker M."/>
        </authorList>
    </citation>
    <scope>NUCLEOTIDE SEQUENCE [LARGE SCALE GENOMIC DNA]</scope>
    <source>
        <strain evidence="2 3">YC6723</strain>
    </source>
</reference>
<evidence type="ECO:0000313" key="3">
    <source>
        <dbReference type="Proteomes" id="UP000529795"/>
    </source>
</evidence>
<keyword evidence="3" id="KW-1185">Reference proteome</keyword>
<sequence>MRGPWNEANMAFRIIMYTSLVPQAMLLIVAVYLSSSLKPLLFIENYKSILIGFIGAAVVWTCLTVREWLSRWKQLKRRR</sequence>
<organism evidence="2 3">
    <name type="scientific">Sphingomonas jinjuensis</name>
    <dbReference type="NCBI Taxonomy" id="535907"/>
    <lineage>
        <taxon>Bacteria</taxon>
        <taxon>Pseudomonadati</taxon>
        <taxon>Pseudomonadota</taxon>
        <taxon>Alphaproteobacteria</taxon>
        <taxon>Sphingomonadales</taxon>
        <taxon>Sphingomonadaceae</taxon>
        <taxon>Sphingomonas</taxon>
    </lineage>
</organism>
<gene>
    <name evidence="2" type="ORF">GGQ80_003645</name>
</gene>
<name>A0A840FCG5_9SPHN</name>
<dbReference type="Proteomes" id="UP000529795">
    <property type="component" value="Unassembled WGS sequence"/>
</dbReference>
<evidence type="ECO:0000256" key="1">
    <source>
        <dbReference type="SAM" id="Phobius"/>
    </source>
</evidence>
<comment type="caution">
    <text evidence="2">The sequence shown here is derived from an EMBL/GenBank/DDBJ whole genome shotgun (WGS) entry which is preliminary data.</text>
</comment>
<evidence type="ECO:0000313" key="2">
    <source>
        <dbReference type="EMBL" id="MBB4155720.1"/>
    </source>
</evidence>
<keyword evidence="1" id="KW-0472">Membrane</keyword>
<feature type="transmembrane region" description="Helical" evidence="1">
    <location>
        <begin position="12"/>
        <end position="34"/>
    </location>
</feature>
<accession>A0A840FCG5</accession>
<protein>
    <submittedName>
        <fullName evidence="2">Uncharacterized protein</fullName>
    </submittedName>
</protein>